<sequence>MGEALENIDPPIDPEVEQVFESPLQLDVDRATVEKRKNSRDEPRNISSPTPLEAVEDAELTGDSSIDDLVKDSTLVTEQHLLKLSKTKLK</sequence>
<accession>A0AAV3XKU9</accession>
<organism evidence="2 3">
    <name type="scientific">Microseira wollei NIES-4236</name>
    <dbReference type="NCBI Taxonomy" id="2530354"/>
    <lineage>
        <taxon>Bacteria</taxon>
        <taxon>Bacillati</taxon>
        <taxon>Cyanobacteriota</taxon>
        <taxon>Cyanophyceae</taxon>
        <taxon>Oscillatoriophycideae</taxon>
        <taxon>Aerosakkonematales</taxon>
        <taxon>Aerosakkonemataceae</taxon>
        <taxon>Microseira</taxon>
    </lineage>
</organism>
<comment type="caution">
    <text evidence="2">The sequence shown here is derived from an EMBL/GenBank/DDBJ whole genome shotgun (WGS) entry which is preliminary data.</text>
</comment>
<protein>
    <submittedName>
        <fullName evidence="2">Uncharacterized protein</fullName>
    </submittedName>
</protein>
<feature type="region of interest" description="Disordered" evidence="1">
    <location>
        <begin position="21"/>
        <end position="58"/>
    </location>
</feature>
<feature type="compositionally biased region" description="Basic and acidic residues" evidence="1">
    <location>
        <begin position="27"/>
        <end position="44"/>
    </location>
</feature>
<evidence type="ECO:0000313" key="3">
    <source>
        <dbReference type="Proteomes" id="UP001050975"/>
    </source>
</evidence>
<evidence type="ECO:0000256" key="1">
    <source>
        <dbReference type="SAM" id="MobiDB-lite"/>
    </source>
</evidence>
<dbReference type="EMBL" id="BLAY01000233">
    <property type="protein sequence ID" value="GET43562.1"/>
    <property type="molecule type" value="Genomic_DNA"/>
</dbReference>
<dbReference type="AlphaFoldDB" id="A0AAV3XKU9"/>
<evidence type="ECO:0000313" key="2">
    <source>
        <dbReference type="EMBL" id="GET43562.1"/>
    </source>
</evidence>
<proteinExistence type="predicted"/>
<reference evidence="2" key="1">
    <citation type="submission" date="2019-10" db="EMBL/GenBank/DDBJ databases">
        <title>Draft genome sequece of Microseira wollei NIES-4236.</title>
        <authorList>
            <person name="Yamaguchi H."/>
            <person name="Suzuki S."/>
            <person name="Kawachi M."/>
        </authorList>
    </citation>
    <scope>NUCLEOTIDE SEQUENCE</scope>
    <source>
        <strain evidence="2">NIES-4236</strain>
    </source>
</reference>
<dbReference type="Proteomes" id="UP001050975">
    <property type="component" value="Unassembled WGS sequence"/>
</dbReference>
<name>A0AAV3XKU9_9CYAN</name>
<gene>
    <name evidence="2" type="ORF">MiSe_83870</name>
</gene>
<keyword evidence="3" id="KW-1185">Reference proteome</keyword>